<evidence type="ECO:0000313" key="1">
    <source>
        <dbReference type="EMBL" id="WPF24914.1"/>
    </source>
</evidence>
<sequence>MTQKNNREECACDLSAWAESDAAIEALENSTTPRDTAEGRFTP</sequence>
<organism evidence="1 2">
    <name type="scientific">Corynebacterium pseudokroppenstedtii</name>
    <dbReference type="NCBI Taxonomy" id="2804917"/>
    <lineage>
        <taxon>Bacteria</taxon>
        <taxon>Bacillati</taxon>
        <taxon>Actinomycetota</taxon>
        <taxon>Actinomycetes</taxon>
        <taxon>Mycobacteriales</taxon>
        <taxon>Corynebacteriaceae</taxon>
        <taxon>Corynebacterium</taxon>
    </lineage>
</organism>
<dbReference type="KEGG" id="cpsk:Q0N40_10440"/>
<dbReference type="Proteomes" id="UP001174314">
    <property type="component" value="Chromosome"/>
</dbReference>
<evidence type="ECO:0000313" key="2">
    <source>
        <dbReference type="Proteomes" id="UP001174314"/>
    </source>
</evidence>
<reference evidence="1 2" key="1">
    <citation type="submission" date="2023-10" db="EMBL/GenBank/DDBJ databases">
        <title>complete genome sequence of Corynebacterium pseudokroppenstedtii P15-C1.</title>
        <authorList>
            <person name="Bruggemann H."/>
            <person name="Poehlein A."/>
        </authorList>
    </citation>
    <scope>NUCLEOTIDE SEQUENCE [LARGE SCALE GENOMIC DNA]</scope>
    <source>
        <strain evidence="1 2">P15_C1</strain>
    </source>
</reference>
<keyword evidence="2" id="KW-1185">Reference proteome</keyword>
<dbReference type="AlphaFoldDB" id="A0AAU0Q271"/>
<dbReference type="RefSeq" id="WP_269091282.1">
    <property type="nucleotide sequence ID" value="NZ_CP137757.1"/>
</dbReference>
<accession>A0AAU0Q271</accession>
<protein>
    <submittedName>
        <fullName evidence="1">Uncharacterized protein</fullName>
    </submittedName>
</protein>
<dbReference type="EMBL" id="CP137757">
    <property type="protein sequence ID" value="WPF24914.1"/>
    <property type="molecule type" value="Genomic_DNA"/>
</dbReference>
<proteinExistence type="predicted"/>
<name>A0AAU0Q271_9CORY</name>
<gene>
    <name evidence="1" type="ORF">Q0N40_10440</name>
</gene>